<dbReference type="Proteomes" id="UP000789702">
    <property type="component" value="Unassembled WGS sequence"/>
</dbReference>
<proteinExistence type="predicted"/>
<dbReference type="EMBL" id="CAJVPU010054275">
    <property type="protein sequence ID" value="CAG8766644.1"/>
    <property type="molecule type" value="Genomic_DNA"/>
</dbReference>
<comment type="caution">
    <text evidence="1">The sequence shown here is derived from an EMBL/GenBank/DDBJ whole genome shotgun (WGS) entry which is preliminary data.</text>
</comment>
<protein>
    <submittedName>
        <fullName evidence="1">13961_t:CDS:1</fullName>
    </submittedName>
</protein>
<reference evidence="1" key="1">
    <citation type="submission" date="2021-06" db="EMBL/GenBank/DDBJ databases">
        <authorList>
            <person name="Kallberg Y."/>
            <person name="Tangrot J."/>
            <person name="Rosling A."/>
        </authorList>
    </citation>
    <scope>NUCLEOTIDE SEQUENCE</scope>
    <source>
        <strain evidence="1">IL203A</strain>
    </source>
</reference>
<keyword evidence="2" id="KW-1185">Reference proteome</keyword>
<organism evidence="1 2">
    <name type="scientific">Dentiscutata heterogama</name>
    <dbReference type="NCBI Taxonomy" id="1316150"/>
    <lineage>
        <taxon>Eukaryota</taxon>
        <taxon>Fungi</taxon>
        <taxon>Fungi incertae sedis</taxon>
        <taxon>Mucoromycota</taxon>
        <taxon>Glomeromycotina</taxon>
        <taxon>Glomeromycetes</taxon>
        <taxon>Diversisporales</taxon>
        <taxon>Gigasporaceae</taxon>
        <taxon>Dentiscutata</taxon>
    </lineage>
</organism>
<evidence type="ECO:0000313" key="2">
    <source>
        <dbReference type="Proteomes" id="UP000789702"/>
    </source>
</evidence>
<evidence type="ECO:0000313" key="1">
    <source>
        <dbReference type="EMBL" id="CAG8766644.1"/>
    </source>
</evidence>
<name>A0ACA9QVV0_9GLOM</name>
<feature type="non-terminal residue" evidence="1">
    <location>
        <position position="56"/>
    </location>
</feature>
<accession>A0ACA9QVV0</accession>
<gene>
    <name evidence="1" type="ORF">DHETER_LOCUS15600</name>
</gene>
<feature type="non-terminal residue" evidence="1">
    <location>
        <position position="1"/>
    </location>
</feature>
<sequence length="56" mass="6876">PNINEQEFCTTSVIEFWLRIFFDFTMIDRTINKHIERVRKVFSLPYLEIDVWDVPL</sequence>